<evidence type="ECO:0000313" key="1">
    <source>
        <dbReference type="EMBL" id="MDR6555159.1"/>
    </source>
</evidence>
<gene>
    <name evidence="1" type="ORF">J2736_006413</name>
</gene>
<organism evidence="1 2">
    <name type="scientific">Paenibacillus qinlingensis</name>
    <dbReference type="NCBI Taxonomy" id="1837343"/>
    <lineage>
        <taxon>Bacteria</taxon>
        <taxon>Bacillati</taxon>
        <taxon>Bacillota</taxon>
        <taxon>Bacilli</taxon>
        <taxon>Bacillales</taxon>
        <taxon>Paenibacillaceae</taxon>
        <taxon>Paenibacillus</taxon>
    </lineage>
</organism>
<comment type="caution">
    <text evidence="1">The sequence shown here is derived from an EMBL/GenBank/DDBJ whole genome shotgun (WGS) entry which is preliminary data.</text>
</comment>
<accession>A0ABU1P5X5</accession>
<name>A0ABU1P5X5_9BACL</name>
<evidence type="ECO:0000313" key="2">
    <source>
        <dbReference type="Proteomes" id="UP001267290"/>
    </source>
</evidence>
<dbReference type="EMBL" id="JAVDSB010000024">
    <property type="protein sequence ID" value="MDR6555159.1"/>
    <property type="molecule type" value="Genomic_DNA"/>
</dbReference>
<proteinExistence type="predicted"/>
<dbReference type="Pfam" id="PF05582">
    <property type="entry name" value="Peptidase_U57"/>
    <property type="match status" value="1"/>
</dbReference>
<dbReference type="RefSeq" id="WP_310502541.1">
    <property type="nucleotide sequence ID" value="NZ_JAVDSB010000024.1"/>
</dbReference>
<protein>
    <submittedName>
        <fullName evidence="1">Spore coat assembly protein</fullName>
    </submittedName>
</protein>
<dbReference type="InterPro" id="IPR008764">
    <property type="entry name" value="Peptidase_U57"/>
</dbReference>
<dbReference type="NCBIfam" id="TIGR02855">
    <property type="entry name" value="spore_yabG"/>
    <property type="match status" value="1"/>
</dbReference>
<keyword evidence="2" id="KW-1185">Reference proteome</keyword>
<reference evidence="1 2" key="1">
    <citation type="submission" date="2023-07" db="EMBL/GenBank/DDBJ databases">
        <title>Sorghum-associated microbial communities from plants grown in Nebraska, USA.</title>
        <authorList>
            <person name="Schachtman D."/>
        </authorList>
    </citation>
    <scope>NUCLEOTIDE SEQUENCE [LARGE SCALE GENOMIC DNA]</scope>
    <source>
        <strain evidence="1 2">CC258</strain>
    </source>
</reference>
<dbReference type="PIRSF" id="PIRSF011575">
    <property type="entry name" value="YabG"/>
    <property type="match status" value="1"/>
</dbReference>
<dbReference type="Proteomes" id="UP001267290">
    <property type="component" value="Unassembled WGS sequence"/>
</dbReference>
<sequence length="293" mass="32631">MRQGDFVTRISYGGDVVFKIERIEHLKAILRGVDVRLLADAPLTDLTKTNPKETLDHPRSSSPEFRESLRRLAVSQVQLQEKNQLAINHKQKSLPTNNSYFEVPGRVLHLDGDPSYLRKSMQLYGELRVPAEGFFIPEVQMAEALQRLLPQYKPDIVVITGHDGILKSRQSASPSNLSSYKNSQNFVNAVRVARQYERDRDSLIIVAGACQSHFEALLRAGANFASSPARILIHALDPLCIAAKLSYTPTRETISMLDIMDLTVTGLEGLGGVETRGSYRMGIPGIHHTEESV</sequence>